<feature type="transmembrane region" description="Helical" evidence="11">
    <location>
        <begin position="395"/>
        <end position="417"/>
    </location>
</feature>
<proteinExistence type="predicted"/>
<evidence type="ECO:0000256" key="2">
    <source>
        <dbReference type="ARBA" id="ARBA00022448"/>
    </source>
</evidence>
<keyword evidence="6 11" id="KW-0472">Membrane</keyword>
<dbReference type="GO" id="GO:0017071">
    <property type="term" value="C:intracellular cyclic nucleotide activated cation channel complex"/>
    <property type="evidence" value="ECO:0007669"/>
    <property type="project" value="TreeGrafter"/>
</dbReference>
<dbReference type="FunFam" id="1.10.287.70:FF:000030">
    <property type="entry name" value="Cyclic nucleotide-gated channel alpha 3"/>
    <property type="match status" value="1"/>
</dbReference>
<dbReference type="InterPro" id="IPR000595">
    <property type="entry name" value="cNMP-bd_dom"/>
</dbReference>
<keyword evidence="2" id="KW-0813">Transport</keyword>
<sequence>MWAYIIAAARGDTRQSVNKHSSAPNCRDDHLYSYRDGKVFTLSSSSGPRPGPSRLNSCAMTKSPRFPCVKKPFSTNTLSPLHMPTNCRNQLEDGIEPFDEAVSEVESRTNWVQRQFSRLTRNLRYRISGEGRTKPPDWFLDKFAAQTFTDPEEPLYQAKRSKFLCGLRLAFDPTLPTHYHWLAVVSLAILYNVVFVIGRAVFWELDNLTVLWFVLDYLCDIIYLIDTVIHVHEGYLEQGLMVKDSKMLRRHYLKSDSWRYDLISLLPTDIAYYWWKPGSCDYKRLPCPVIVRLNRLFRLPRMWEWFDRTETATSYPNAFRICKVVMAILVLIHWNACLYFAISYAIGFGTDNWVYNLTGSRNESLAHQYIYSFYWSTLTLTTIGETPQPEIDAEYLFVVADFLAGVLIFATIVGNIGSMISNMNVARVEFQNKMDGVKQYMAFRKVSGELEARVIRWFAYTWAQSGALDEENVLSSLPDKLKAEIAIRVHLDTLRKVRIFQDCEPGLLEALVLKLRLQVFSPGDYICRKGDVGKEMYIVKRGRLQVVADDGKTVLATLSAGSVFGEVSVLEIAGNRTGNRRTANVRALGYSDLFCLAKRDLWEALADYPDARATLTERGCQLLRKDGLLDETVFENAQTTQQSLEETVHKLETTIEMLNNRLQGLLTDVGEEQAKIKQRINKLEVRLIETDDEETGSDDTSADGTELRSDVVQVYDLSSGPPISSRRGSAMMYVSHPVRERGHSLSVERTPGLIHFPPEPRSKSLRLKKNHKDVSK</sequence>
<evidence type="ECO:0000256" key="1">
    <source>
        <dbReference type="ARBA" id="ARBA00004141"/>
    </source>
</evidence>
<evidence type="ECO:0000256" key="9">
    <source>
        <dbReference type="SAM" id="Coils"/>
    </source>
</evidence>
<keyword evidence="8" id="KW-0407">Ion channel</keyword>
<reference evidence="13 14" key="1">
    <citation type="submission" date="2023-11" db="EMBL/GenBank/DDBJ databases">
        <authorList>
            <person name="Hedman E."/>
            <person name="Englund M."/>
            <person name="Stromberg M."/>
            <person name="Nyberg Akerstrom W."/>
            <person name="Nylinder S."/>
            <person name="Jareborg N."/>
            <person name="Kallberg Y."/>
            <person name="Kronander E."/>
        </authorList>
    </citation>
    <scope>NUCLEOTIDE SEQUENCE [LARGE SCALE GENOMIC DNA]</scope>
</reference>
<dbReference type="Pfam" id="PF16526">
    <property type="entry name" value="CLZ"/>
    <property type="match status" value="1"/>
</dbReference>
<dbReference type="GO" id="GO:0030553">
    <property type="term" value="F:cGMP binding"/>
    <property type="evidence" value="ECO:0007669"/>
    <property type="project" value="TreeGrafter"/>
</dbReference>
<accession>A0AAV1KZY3</accession>
<organism evidence="13 14">
    <name type="scientific">Parnassius mnemosyne</name>
    <name type="common">clouded apollo</name>
    <dbReference type="NCBI Taxonomy" id="213953"/>
    <lineage>
        <taxon>Eukaryota</taxon>
        <taxon>Metazoa</taxon>
        <taxon>Ecdysozoa</taxon>
        <taxon>Arthropoda</taxon>
        <taxon>Hexapoda</taxon>
        <taxon>Insecta</taxon>
        <taxon>Pterygota</taxon>
        <taxon>Neoptera</taxon>
        <taxon>Endopterygota</taxon>
        <taxon>Lepidoptera</taxon>
        <taxon>Glossata</taxon>
        <taxon>Ditrysia</taxon>
        <taxon>Papilionoidea</taxon>
        <taxon>Papilionidae</taxon>
        <taxon>Parnassiinae</taxon>
        <taxon>Parnassini</taxon>
        <taxon>Parnassius</taxon>
        <taxon>Driopa</taxon>
    </lineage>
</organism>
<evidence type="ECO:0000256" key="7">
    <source>
        <dbReference type="ARBA" id="ARBA00023286"/>
    </source>
</evidence>
<dbReference type="Pfam" id="PF00027">
    <property type="entry name" value="cNMP_binding"/>
    <property type="match status" value="1"/>
</dbReference>
<evidence type="ECO:0000313" key="14">
    <source>
        <dbReference type="Proteomes" id="UP001314205"/>
    </source>
</evidence>
<dbReference type="PANTHER" id="PTHR45638:SF11">
    <property type="entry name" value="CYCLIC NUCLEOTIDE-GATED CATION CHANNEL SUBUNIT A"/>
    <property type="match status" value="1"/>
</dbReference>
<dbReference type="FunFam" id="1.10.287.630:FF:000001">
    <property type="entry name" value="Cyclic nucleotide-gated channel alpha 3"/>
    <property type="match status" value="1"/>
</dbReference>
<evidence type="ECO:0000256" key="6">
    <source>
        <dbReference type="ARBA" id="ARBA00023136"/>
    </source>
</evidence>
<dbReference type="PROSITE" id="PS50042">
    <property type="entry name" value="CNMP_BINDING_3"/>
    <property type="match status" value="1"/>
</dbReference>
<evidence type="ECO:0000256" key="4">
    <source>
        <dbReference type="ARBA" id="ARBA00022989"/>
    </source>
</evidence>
<dbReference type="GO" id="GO:0005886">
    <property type="term" value="C:plasma membrane"/>
    <property type="evidence" value="ECO:0007669"/>
    <property type="project" value="TreeGrafter"/>
</dbReference>
<evidence type="ECO:0000256" key="11">
    <source>
        <dbReference type="SAM" id="Phobius"/>
    </source>
</evidence>
<name>A0AAV1KZY3_9NEOP</name>
<dbReference type="PROSITE" id="PS00889">
    <property type="entry name" value="CNMP_BINDING_2"/>
    <property type="match status" value="1"/>
</dbReference>
<evidence type="ECO:0000256" key="8">
    <source>
        <dbReference type="ARBA" id="ARBA00023303"/>
    </source>
</evidence>
<dbReference type="EMBL" id="CAVLGL010000082">
    <property type="protein sequence ID" value="CAK1588578.1"/>
    <property type="molecule type" value="Genomic_DNA"/>
</dbReference>
<dbReference type="Proteomes" id="UP001314205">
    <property type="component" value="Unassembled WGS sequence"/>
</dbReference>
<evidence type="ECO:0000259" key="12">
    <source>
        <dbReference type="PROSITE" id="PS50042"/>
    </source>
</evidence>
<dbReference type="PANTHER" id="PTHR45638">
    <property type="entry name" value="CYCLIC NUCLEOTIDE-GATED CATION CHANNEL SUBUNIT A"/>
    <property type="match status" value="1"/>
</dbReference>
<dbReference type="PROSITE" id="PS00888">
    <property type="entry name" value="CNMP_BINDING_1"/>
    <property type="match status" value="1"/>
</dbReference>
<dbReference type="Gene3D" id="2.60.120.10">
    <property type="entry name" value="Jelly Rolls"/>
    <property type="match status" value="1"/>
</dbReference>
<dbReference type="FunFam" id="2.60.120.10:FF:000002">
    <property type="entry name" value="Cyclic nucleotide gated channel alpha 1a"/>
    <property type="match status" value="1"/>
</dbReference>
<keyword evidence="4 11" id="KW-1133">Transmembrane helix</keyword>
<dbReference type="Gene3D" id="1.20.5.300">
    <property type="match status" value="1"/>
</dbReference>
<comment type="subcellular location">
    <subcellularLocation>
        <location evidence="1">Membrane</location>
        <topology evidence="1">Multi-pass membrane protein</topology>
    </subcellularLocation>
</comment>
<dbReference type="InterPro" id="IPR032406">
    <property type="entry name" value="CLZ_dom"/>
</dbReference>
<dbReference type="GO" id="GO:0005223">
    <property type="term" value="F:intracellularly cGMP-activated cation channel activity"/>
    <property type="evidence" value="ECO:0007669"/>
    <property type="project" value="TreeGrafter"/>
</dbReference>
<dbReference type="SMART" id="SM00100">
    <property type="entry name" value="cNMP"/>
    <property type="match status" value="1"/>
</dbReference>
<feature type="transmembrane region" description="Helical" evidence="11">
    <location>
        <begin position="324"/>
        <end position="346"/>
    </location>
</feature>
<feature type="compositionally biased region" description="Basic residues" evidence="10">
    <location>
        <begin position="763"/>
        <end position="776"/>
    </location>
</feature>
<evidence type="ECO:0000256" key="10">
    <source>
        <dbReference type="SAM" id="MobiDB-lite"/>
    </source>
</evidence>
<keyword evidence="14" id="KW-1185">Reference proteome</keyword>
<keyword evidence="5" id="KW-0406">Ion transport</keyword>
<dbReference type="Gene3D" id="1.10.287.630">
    <property type="entry name" value="Helix hairpin bin"/>
    <property type="match status" value="1"/>
</dbReference>
<feature type="transmembrane region" description="Helical" evidence="11">
    <location>
        <begin position="210"/>
        <end position="231"/>
    </location>
</feature>
<dbReference type="Gene3D" id="1.10.287.70">
    <property type="match status" value="1"/>
</dbReference>
<evidence type="ECO:0000256" key="3">
    <source>
        <dbReference type="ARBA" id="ARBA00022692"/>
    </source>
</evidence>
<feature type="coiled-coil region" evidence="9">
    <location>
        <begin position="634"/>
        <end position="693"/>
    </location>
</feature>
<protein>
    <recommendedName>
        <fullName evidence="12">Cyclic nucleotide-binding domain-containing protein</fullName>
    </recommendedName>
</protein>
<dbReference type="InterPro" id="IPR018490">
    <property type="entry name" value="cNMP-bd_dom_sf"/>
</dbReference>
<dbReference type="InterPro" id="IPR005821">
    <property type="entry name" value="Ion_trans_dom"/>
</dbReference>
<dbReference type="GO" id="GO:0044877">
    <property type="term" value="F:protein-containing complex binding"/>
    <property type="evidence" value="ECO:0007669"/>
    <property type="project" value="TreeGrafter"/>
</dbReference>
<feature type="region of interest" description="Disordered" evidence="10">
    <location>
        <begin position="740"/>
        <end position="776"/>
    </location>
</feature>
<keyword evidence="7" id="KW-1071">Ligand-gated ion channel</keyword>
<feature type="transmembrane region" description="Helical" evidence="11">
    <location>
        <begin position="179"/>
        <end position="198"/>
    </location>
</feature>
<dbReference type="InterPro" id="IPR014710">
    <property type="entry name" value="RmlC-like_jellyroll"/>
</dbReference>
<dbReference type="GO" id="GO:0005222">
    <property type="term" value="F:intracellularly cAMP-activated cation channel activity"/>
    <property type="evidence" value="ECO:0007669"/>
    <property type="project" value="TreeGrafter"/>
</dbReference>
<dbReference type="Pfam" id="PF00520">
    <property type="entry name" value="Ion_trans"/>
    <property type="match status" value="1"/>
</dbReference>
<comment type="caution">
    <text evidence="13">The sequence shown here is derived from an EMBL/GenBank/DDBJ whole genome shotgun (WGS) entry which is preliminary data.</text>
</comment>
<evidence type="ECO:0000313" key="13">
    <source>
        <dbReference type="EMBL" id="CAK1588578.1"/>
    </source>
</evidence>
<dbReference type="SUPFAM" id="SSF81324">
    <property type="entry name" value="Voltage-gated potassium channels"/>
    <property type="match status" value="1"/>
</dbReference>
<evidence type="ECO:0000256" key="5">
    <source>
        <dbReference type="ARBA" id="ARBA00023065"/>
    </source>
</evidence>
<dbReference type="InterPro" id="IPR018488">
    <property type="entry name" value="cNMP-bd_CS"/>
</dbReference>
<dbReference type="CDD" id="cd00038">
    <property type="entry name" value="CAP_ED"/>
    <property type="match status" value="1"/>
</dbReference>
<keyword evidence="9" id="KW-0175">Coiled coil</keyword>
<dbReference type="AlphaFoldDB" id="A0AAV1KZY3"/>
<keyword evidence="3 11" id="KW-0812">Transmembrane</keyword>
<dbReference type="SUPFAM" id="SSF51206">
    <property type="entry name" value="cAMP-binding domain-like"/>
    <property type="match status" value="1"/>
</dbReference>
<feature type="domain" description="Cyclic nucleotide-binding" evidence="12">
    <location>
        <begin position="499"/>
        <end position="605"/>
    </location>
</feature>
<gene>
    <name evidence="13" type="ORF">PARMNEM_LOCUS9197</name>
</gene>
<dbReference type="InterPro" id="IPR050866">
    <property type="entry name" value="CNG_cation_channel"/>
</dbReference>